<reference evidence="1 2" key="1">
    <citation type="submission" date="2013-02" db="EMBL/GenBank/DDBJ databases">
        <title>The Genome Annotation of Plasmodium falciparum CAMP/Malaysia.</title>
        <authorList>
            <consortium name="The Broad Institute Genome Sequencing Platform"/>
            <consortium name="The Broad Institute Genome Sequencing Center for Infectious Disease"/>
            <person name="Neafsey D."/>
            <person name="Hoffman S."/>
            <person name="Volkman S."/>
            <person name="Rosenthal P."/>
            <person name="Walker B."/>
            <person name="Young S.K."/>
            <person name="Zeng Q."/>
            <person name="Gargeya S."/>
            <person name="Fitzgerald M."/>
            <person name="Haas B."/>
            <person name="Abouelleil A."/>
            <person name="Allen A.W."/>
            <person name="Alvarado L."/>
            <person name="Arachchi H.M."/>
            <person name="Berlin A.M."/>
            <person name="Chapman S.B."/>
            <person name="Gainer-Dewar J."/>
            <person name="Goldberg J."/>
            <person name="Griggs A."/>
            <person name="Gujja S."/>
            <person name="Hansen M."/>
            <person name="Howarth C."/>
            <person name="Imamovic A."/>
            <person name="Ireland A."/>
            <person name="Larimer J."/>
            <person name="McCowan C."/>
            <person name="Murphy C."/>
            <person name="Pearson M."/>
            <person name="Poon T.W."/>
            <person name="Priest M."/>
            <person name="Roberts A."/>
            <person name="Saif S."/>
            <person name="Shea T."/>
            <person name="Sisk P."/>
            <person name="Sykes S."/>
            <person name="Wortman J."/>
            <person name="Nusbaum C."/>
            <person name="Birren B."/>
        </authorList>
    </citation>
    <scope>NUCLEOTIDE SEQUENCE [LARGE SCALE GENOMIC DNA]</scope>
    <source>
        <strain evidence="1 2">CAMP/Malaysia</strain>
    </source>
</reference>
<evidence type="ECO:0000313" key="1">
    <source>
        <dbReference type="EMBL" id="ETW62679.1"/>
    </source>
</evidence>
<dbReference type="Proteomes" id="UP000030694">
    <property type="component" value="Unassembled WGS sequence"/>
</dbReference>
<dbReference type="AlphaFoldDB" id="A0A024XB17"/>
<sequence length="515" mass="62522">MIKKKKNENFSLPIKGNIKTYVYCKNNNFNNLVGLYIEKKIFYMNIILSIEYNEEKKKIQKKEKMDTQNINKFKLYYIHNDKKIFMDEKVEDSYIYENKNMCDDKEEYINNILIQNIPLLWNLNFLFFFKIYIHNVLSNVHICIDDKPNETFFEFYYIFKNKKKKIHLDNSDDNMTDIYCDVSEESGDSDYNYFYERANEFNYLEDEEIIDENDDEKKNLVLQGNNNNISYNNNNNYHNEYNTNHTEDKCNYEMCNIKKNSYKKKSLSSIHHNNYSNDFNQITFEKKNSNISCDEDKKKKKEKKFKKYLCQCCKHKINHNVLFNTNNVCLLQMFFSNLTKKELFFWASLKYYLEHFLGNIKSYPFYKGYSNFVQTPYIETNTIMNVQKNILHHNHLYFLINKRKKKYILLLKKENKTIKCLFENSLNSLIKKYKKFIKKFLFINTCDEQHNQQCNNSSYYKSIHNHLNPIVLKNKSEENYDFSILIHNVHIEIYGYTYTNNTNIFLEQLLKNLFT</sequence>
<name>A0A024XB17_PLAFC</name>
<protein>
    <submittedName>
        <fullName evidence="1">Uncharacterized protein</fullName>
    </submittedName>
</protein>
<dbReference type="OrthoDB" id="372669at2759"/>
<reference evidence="1 2" key="2">
    <citation type="submission" date="2013-02" db="EMBL/GenBank/DDBJ databases">
        <title>The Genome Sequence of Plasmodium falciparum CAMP/Malaysia.</title>
        <authorList>
            <consortium name="The Broad Institute Genome Sequencing Platform"/>
            <consortium name="The Broad Institute Genome Sequencing Center for Infectious Disease"/>
            <person name="Neafsey D."/>
            <person name="Cheeseman I."/>
            <person name="Volkman S."/>
            <person name="Adams J."/>
            <person name="Walker B."/>
            <person name="Young S.K."/>
            <person name="Zeng Q."/>
            <person name="Gargeya S."/>
            <person name="Fitzgerald M."/>
            <person name="Haas B."/>
            <person name="Abouelleil A."/>
            <person name="Alvarado L."/>
            <person name="Arachchi H.M."/>
            <person name="Berlin A.M."/>
            <person name="Chapman S.B."/>
            <person name="Dewar J."/>
            <person name="Goldberg J."/>
            <person name="Griggs A."/>
            <person name="Gujja S."/>
            <person name="Hansen M."/>
            <person name="Howarth C."/>
            <person name="Imamovic A."/>
            <person name="Larimer J."/>
            <person name="McCowan C."/>
            <person name="Murphy C."/>
            <person name="Neiman D."/>
            <person name="Pearson M."/>
            <person name="Priest M."/>
            <person name="Roberts A."/>
            <person name="Saif S."/>
            <person name="Shea T."/>
            <person name="Sisk P."/>
            <person name="Sykes S."/>
            <person name="Wortman J."/>
            <person name="Nusbaum C."/>
            <person name="Birren B."/>
        </authorList>
    </citation>
    <scope>NUCLEOTIDE SEQUENCE [LARGE SCALE GENOMIC DNA]</scope>
    <source>
        <strain evidence="1 2">CAMP/Malaysia</strain>
    </source>
</reference>
<gene>
    <name evidence="1" type="ORF">PFMC_01414</name>
</gene>
<dbReference type="OMA" id="LIMIEVY"/>
<dbReference type="EMBL" id="KI927492">
    <property type="protein sequence ID" value="ETW62679.1"/>
    <property type="molecule type" value="Genomic_DNA"/>
</dbReference>
<organism evidence="1 2">
    <name type="scientific">Plasmodium falciparum (isolate Camp / Malaysia)</name>
    <dbReference type="NCBI Taxonomy" id="5835"/>
    <lineage>
        <taxon>Eukaryota</taxon>
        <taxon>Sar</taxon>
        <taxon>Alveolata</taxon>
        <taxon>Apicomplexa</taxon>
        <taxon>Aconoidasida</taxon>
        <taxon>Haemosporida</taxon>
        <taxon>Plasmodiidae</taxon>
        <taxon>Plasmodium</taxon>
        <taxon>Plasmodium (Laverania)</taxon>
    </lineage>
</organism>
<proteinExistence type="predicted"/>
<evidence type="ECO:0000313" key="2">
    <source>
        <dbReference type="Proteomes" id="UP000030694"/>
    </source>
</evidence>
<accession>A0A024XB17</accession>